<organism evidence="1 2">
    <name type="scientific">Pseudoalteromonas shioyasakiensis</name>
    <dbReference type="NCBI Taxonomy" id="1190813"/>
    <lineage>
        <taxon>Bacteria</taxon>
        <taxon>Pseudomonadati</taxon>
        <taxon>Pseudomonadota</taxon>
        <taxon>Gammaproteobacteria</taxon>
        <taxon>Alteromonadales</taxon>
        <taxon>Pseudoalteromonadaceae</taxon>
        <taxon>Pseudoalteromonas</taxon>
    </lineage>
</organism>
<sequence length="231" mass="26192">MYTLTLPSKRDVHRYRDRLKSICDKYGVRLGKSNEKAETILAELFDCPNYNTLLGIASRSNDKEPTLIDKSEILRLALPRTTHGAKDRIINIVREFALLGDSPTKLVSFFHRKGALKSPVMGFCFTLTSGRVLLFDSHGISLVNDKQESVVISLYTHIRELLPTSCWYFAAMQFDDMSLKSVIEVSSLIENAGVKVHALSWRELFPLSQAELSPIKRPLETIAQWESLFSK</sequence>
<dbReference type="RefSeq" id="WP_175083351.1">
    <property type="nucleotide sequence ID" value="NZ_JAKUMG010000014.1"/>
</dbReference>
<dbReference type="EMBL" id="JAKUMG010000014">
    <property type="protein sequence ID" value="MDI4670994.1"/>
    <property type="molecule type" value="Genomic_DNA"/>
</dbReference>
<proteinExistence type="predicted"/>
<dbReference type="Proteomes" id="UP001156974">
    <property type="component" value="Unassembled WGS sequence"/>
</dbReference>
<accession>A0ABT6U4B3</accession>
<keyword evidence="2" id="KW-1185">Reference proteome</keyword>
<comment type="caution">
    <text evidence="1">The sequence shown here is derived from an EMBL/GenBank/DDBJ whole genome shotgun (WGS) entry which is preliminary data.</text>
</comment>
<name>A0ABT6U4B3_9GAMM</name>
<evidence type="ECO:0000313" key="1">
    <source>
        <dbReference type="EMBL" id="MDI4670994.1"/>
    </source>
</evidence>
<protein>
    <submittedName>
        <fullName evidence="1">Uncharacterized protein</fullName>
    </submittedName>
</protein>
<reference evidence="1 2" key="1">
    <citation type="submission" date="2022-02" db="EMBL/GenBank/DDBJ databases">
        <title>Genome analysis of Beneficial Microorganisms for Coral consortium from Pocillopora damicornis.</title>
        <authorList>
            <person name="Rosado P.M."/>
            <person name="Cardoso P.M."/>
            <person name="Rosado J.G."/>
            <person name="Schultz J."/>
            <person name="Rocha U."/>
            <person name="Costa T.K."/>
            <person name="Peixoto R.S."/>
        </authorList>
    </citation>
    <scope>NUCLEOTIDE SEQUENCE [LARGE SCALE GENOMIC DNA]</scope>
    <source>
        <strain evidence="1 2">BMC5</strain>
    </source>
</reference>
<gene>
    <name evidence="1" type="ORF">MKZ47_18145</name>
</gene>
<evidence type="ECO:0000313" key="2">
    <source>
        <dbReference type="Proteomes" id="UP001156974"/>
    </source>
</evidence>